<dbReference type="EMBL" id="AP012204">
    <property type="protein sequence ID" value="BAK36743.1"/>
    <property type="molecule type" value="Genomic_DNA"/>
</dbReference>
<dbReference type="SUPFAM" id="SSF56349">
    <property type="entry name" value="DNA breaking-rejoining enzymes"/>
    <property type="match status" value="1"/>
</dbReference>
<sequence length="363" mass="40992">MMKLAAMRSIGTARGWRSEEDAADFEQEIIDQYALAMAAAGLSDGYIAQSRAVVFEFRHHLDVPLWQARPSDADAFLAGLRRAGLAVTTRASKAGAIAQFYDFAIARYQGDINALTEWVIEQPIDEYNRQSGSSLGKVRVPPSDAEIDRLFGGWAASLQDERRYLPAARNYFAASLWRRVGVRITESTKLDIRDWRPDLGALGKLHVRFGKGSRGRGSKQRLVPAINGADKLIDWWLGDVRHRFGPDWDDPDAPMIPSERFDHELGRSWRASDDVLRRGLARATERFLPAWAGGRMTPHVLRHYCASSLYLAGMDLKALQELLGHQWLATTTQYIHVPGEHVEDSWMQANQRLEDRFEGMTTR</sequence>
<dbReference type="Pfam" id="PF00589">
    <property type="entry name" value="Phage_integrase"/>
    <property type="match status" value="1"/>
</dbReference>
<evidence type="ECO:0000259" key="6">
    <source>
        <dbReference type="PROSITE" id="PS51900"/>
    </source>
</evidence>
<evidence type="ECO:0000313" key="8">
    <source>
        <dbReference type="Proteomes" id="UP000007947"/>
    </source>
</evidence>
<dbReference type="PROSITE" id="PS51900">
    <property type="entry name" value="CB"/>
    <property type="match status" value="1"/>
</dbReference>
<evidence type="ECO:0000259" key="5">
    <source>
        <dbReference type="PROSITE" id="PS51898"/>
    </source>
</evidence>
<dbReference type="InterPro" id="IPR013762">
    <property type="entry name" value="Integrase-like_cat_sf"/>
</dbReference>
<dbReference type="HOGENOM" id="CLU_773676_0_0_11"/>
<dbReference type="STRING" id="1032480.MLP_37290"/>
<dbReference type="KEGG" id="mph:MLP_37290"/>
<comment type="similarity">
    <text evidence="1">Belongs to the 'phage' integrase family.</text>
</comment>
<evidence type="ECO:0000256" key="2">
    <source>
        <dbReference type="ARBA" id="ARBA00023125"/>
    </source>
</evidence>
<dbReference type="PANTHER" id="PTHR30349:SF41">
    <property type="entry name" value="INTEGRASE_RECOMBINASE PROTEIN MJ0367-RELATED"/>
    <property type="match status" value="1"/>
</dbReference>
<dbReference type="AlphaFoldDB" id="F5XPA3"/>
<dbReference type="Gene3D" id="1.10.443.10">
    <property type="entry name" value="Intergrase catalytic core"/>
    <property type="match status" value="1"/>
</dbReference>
<dbReference type="InterPro" id="IPR002104">
    <property type="entry name" value="Integrase_catalytic"/>
</dbReference>
<dbReference type="GO" id="GO:0015074">
    <property type="term" value="P:DNA integration"/>
    <property type="evidence" value="ECO:0007669"/>
    <property type="project" value="InterPro"/>
</dbReference>
<dbReference type="Proteomes" id="UP000007947">
    <property type="component" value="Chromosome"/>
</dbReference>
<organism evidence="7 8">
    <name type="scientific">Microlunatus phosphovorus (strain ATCC 700054 / DSM 10555 / JCM 9379 / NBRC 101784 / NCIMB 13414 / VKM Ac-1990 / NM-1)</name>
    <dbReference type="NCBI Taxonomy" id="1032480"/>
    <lineage>
        <taxon>Bacteria</taxon>
        <taxon>Bacillati</taxon>
        <taxon>Actinomycetota</taxon>
        <taxon>Actinomycetes</taxon>
        <taxon>Propionibacteriales</taxon>
        <taxon>Propionibacteriaceae</taxon>
        <taxon>Microlunatus</taxon>
    </lineage>
</organism>
<keyword evidence="3" id="KW-0233">DNA recombination</keyword>
<dbReference type="InterPro" id="IPR044068">
    <property type="entry name" value="CB"/>
</dbReference>
<keyword evidence="8" id="KW-1185">Reference proteome</keyword>
<dbReference type="GO" id="GO:0003677">
    <property type="term" value="F:DNA binding"/>
    <property type="evidence" value="ECO:0007669"/>
    <property type="project" value="UniProtKB-UniRule"/>
</dbReference>
<feature type="domain" description="Tyr recombinase" evidence="5">
    <location>
        <begin position="140"/>
        <end position="347"/>
    </location>
</feature>
<keyword evidence="2 4" id="KW-0238">DNA-binding</keyword>
<dbReference type="PANTHER" id="PTHR30349">
    <property type="entry name" value="PHAGE INTEGRASE-RELATED"/>
    <property type="match status" value="1"/>
</dbReference>
<accession>F5XPA3</accession>
<evidence type="ECO:0000256" key="4">
    <source>
        <dbReference type="PROSITE-ProRule" id="PRU01248"/>
    </source>
</evidence>
<dbReference type="CDD" id="cd00397">
    <property type="entry name" value="DNA_BRE_C"/>
    <property type="match status" value="1"/>
</dbReference>
<proteinExistence type="inferred from homology"/>
<evidence type="ECO:0000313" key="7">
    <source>
        <dbReference type="EMBL" id="BAK36743.1"/>
    </source>
</evidence>
<dbReference type="InterPro" id="IPR050090">
    <property type="entry name" value="Tyrosine_recombinase_XerCD"/>
</dbReference>
<reference evidence="7 8" key="1">
    <citation type="submission" date="2011-05" db="EMBL/GenBank/DDBJ databases">
        <title>Whole genome sequence of Microlunatus phosphovorus NM-1.</title>
        <authorList>
            <person name="Hosoyama A."/>
            <person name="Sasaki K."/>
            <person name="Harada T."/>
            <person name="Igarashi R."/>
            <person name="Kawakoshi A."/>
            <person name="Sasagawa M."/>
            <person name="Fukada J."/>
            <person name="Nakamura S."/>
            <person name="Katano Y."/>
            <person name="Hanada S."/>
            <person name="Kamagata Y."/>
            <person name="Nakamura N."/>
            <person name="Yamazaki S."/>
            <person name="Fujita N."/>
        </authorList>
    </citation>
    <scope>NUCLEOTIDE SEQUENCE [LARGE SCALE GENOMIC DNA]</scope>
    <source>
        <strain evidence="8">ATCC 700054 / DSM 10555 / JCM 9379 / NBRC 101784 / NCIMB 13414 / VKM Ac-1990 / NM-1</strain>
    </source>
</reference>
<protein>
    <submittedName>
        <fullName evidence="7">Putative recombinase</fullName>
    </submittedName>
</protein>
<dbReference type="PROSITE" id="PS51898">
    <property type="entry name" value="TYR_RECOMBINASE"/>
    <property type="match status" value="1"/>
</dbReference>
<dbReference type="eggNOG" id="COG4974">
    <property type="taxonomic scope" value="Bacteria"/>
</dbReference>
<name>F5XPA3_MICPN</name>
<feature type="domain" description="Core-binding (CB)" evidence="6">
    <location>
        <begin position="24"/>
        <end position="105"/>
    </location>
</feature>
<dbReference type="GO" id="GO:0006310">
    <property type="term" value="P:DNA recombination"/>
    <property type="evidence" value="ECO:0007669"/>
    <property type="project" value="UniProtKB-KW"/>
</dbReference>
<gene>
    <name evidence="7" type="ordered locus">MLP_37290</name>
</gene>
<evidence type="ECO:0000256" key="3">
    <source>
        <dbReference type="ARBA" id="ARBA00023172"/>
    </source>
</evidence>
<evidence type="ECO:0000256" key="1">
    <source>
        <dbReference type="ARBA" id="ARBA00008857"/>
    </source>
</evidence>
<dbReference type="InterPro" id="IPR011010">
    <property type="entry name" value="DNA_brk_join_enz"/>
</dbReference>